<sequence length="132" mass="14795">MQQPMQNLKGISNPTTALYMALEIMAKAFQLNNITPTNNNQRSSSNPCYSQIAQSGDDHYASNYIVKPRKHDAAYLHKQMQTAQKEEVVIQLTFEEFDFIAAVGACKETERDNANYTLENNLQQASTSGTQS</sequence>
<evidence type="ECO:0000313" key="1">
    <source>
        <dbReference type="EMBL" id="GFC82335.1"/>
    </source>
</evidence>
<dbReference type="EMBL" id="BKCJ011083929">
    <property type="protein sequence ID" value="GFC82335.1"/>
    <property type="molecule type" value="Genomic_DNA"/>
</dbReference>
<dbReference type="AlphaFoldDB" id="A0A699R985"/>
<comment type="caution">
    <text evidence="1">The sequence shown here is derived from an EMBL/GenBank/DDBJ whole genome shotgun (WGS) entry which is preliminary data.</text>
</comment>
<name>A0A699R985_TANCI</name>
<organism evidence="1">
    <name type="scientific">Tanacetum cinerariifolium</name>
    <name type="common">Dalmatian daisy</name>
    <name type="synonym">Chrysanthemum cinerariifolium</name>
    <dbReference type="NCBI Taxonomy" id="118510"/>
    <lineage>
        <taxon>Eukaryota</taxon>
        <taxon>Viridiplantae</taxon>
        <taxon>Streptophyta</taxon>
        <taxon>Embryophyta</taxon>
        <taxon>Tracheophyta</taxon>
        <taxon>Spermatophyta</taxon>
        <taxon>Magnoliopsida</taxon>
        <taxon>eudicotyledons</taxon>
        <taxon>Gunneridae</taxon>
        <taxon>Pentapetalae</taxon>
        <taxon>asterids</taxon>
        <taxon>campanulids</taxon>
        <taxon>Asterales</taxon>
        <taxon>Asteraceae</taxon>
        <taxon>Asteroideae</taxon>
        <taxon>Anthemideae</taxon>
        <taxon>Anthemidinae</taxon>
        <taxon>Tanacetum</taxon>
    </lineage>
</organism>
<gene>
    <name evidence="1" type="ORF">Tci_854305</name>
</gene>
<reference evidence="1" key="1">
    <citation type="journal article" date="2019" name="Sci. Rep.">
        <title>Draft genome of Tanacetum cinerariifolium, the natural source of mosquito coil.</title>
        <authorList>
            <person name="Yamashiro T."/>
            <person name="Shiraishi A."/>
            <person name="Satake H."/>
            <person name="Nakayama K."/>
        </authorList>
    </citation>
    <scope>NUCLEOTIDE SEQUENCE</scope>
</reference>
<accession>A0A699R985</accession>
<evidence type="ECO:0008006" key="2">
    <source>
        <dbReference type="Google" id="ProtNLM"/>
    </source>
</evidence>
<proteinExistence type="predicted"/>
<protein>
    <recommendedName>
        <fullName evidence="2">Gag-Pol polyprotein</fullName>
    </recommendedName>
</protein>